<keyword evidence="4" id="KW-0762">Sugar transport</keyword>
<name>D7BCW0_ALLS1</name>
<keyword evidence="8" id="KW-1278">Translocase</keyword>
<dbReference type="Gene3D" id="3.40.50.300">
    <property type="entry name" value="P-loop containing nucleotide triphosphate hydrolases"/>
    <property type="match status" value="2"/>
</dbReference>
<dbReference type="eggNOG" id="COG1129">
    <property type="taxonomic scope" value="Bacteria"/>
</dbReference>
<keyword evidence="5" id="KW-0677">Repeat</keyword>
<evidence type="ECO:0000313" key="12">
    <source>
        <dbReference type="Proteomes" id="UP000001916"/>
    </source>
</evidence>
<feature type="domain" description="ABC transporter" evidence="10">
    <location>
        <begin position="10"/>
        <end position="246"/>
    </location>
</feature>
<dbReference type="InterPro" id="IPR003593">
    <property type="entry name" value="AAA+_ATPase"/>
</dbReference>
<feature type="domain" description="ABC transporter" evidence="10">
    <location>
        <begin position="255"/>
        <end position="499"/>
    </location>
</feature>
<dbReference type="GO" id="GO:0005886">
    <property type="term" value="C:plasma membrane"/>
    <property type="evidence" value="ECO:0007669"/>
    <property type="project" value="UniProtKB-SubCell"/>
</dbReference>
<dbReference type="InterPro" id="IPR027417">
    <property type="entry name" value="P-loop_NTPase"/>
</dbReference>
<dbReference type="AlphaFoldDB" id="D7BCW0"/>
<dbReference type="SMART" id="SM00382">
    <property type="entry name" value="AAA"/>
    <property type="match status" value="2"/>
</dbReference>
<keyword evidence="2" id="KW-0813">Transport</keyword>
<dbReference type="PROSITE" id="PS50893">
    <property type="entry name" value="ABC_TRANSPORTER_2"/>
    <property type="match status" value="2"/>
</dbReference>
<dbReference type="CDD" id="cd03216">
    <property type="entry name" value="ABC_Carb_Monos_I"/>
    <property type="match status" value="1"/>
</dbReference>
<evidence type="ECO:0000256" key="8">
    <source>
        <dbReference type="ARBA" id="ARBA00022967"/>
    </source>
</evidence>
<dbReference type="SUPFAM" id="SSF52540">
    <property type="entry name" value="P-loop containing nucleoside triphosphate hydrolases"/>
    <property type="match status" value="2"/>
</dbReference>
<dbReference type="KEGG" id="msv:Mesil_2851"/>
<evidence type="ECO:0000256" key="6">
    <source>
        <dbReference type="ARBA" id="ARBA00022741"/>
    </source>
</evidence>
<dbReference type="RefSeq" id="WP_013159227.1">
    <property type="nucleotide sequence ID" value="NC_014212.1"/>
</dbReference>
<evidence type="ECO:0000256" key="5">
    <source>
        <dbReference type="ARBA" id="ARBA00022737"/>
    </source>
</evidence>
<evidence type="ECO:0000256" key="4">
    <source>
        <dbReference type="ARBA" id="ARBA00022597"/>
    </source>
</evidence>
<dbReference type="FunFam" id="3.40.50.300:FF:000127">
    <property type="entry name" value="Ribose import ATP-binding protein RbsA"/>
    <property type="match status" value="1"/>
</dbReference>
<dbReference type="HOGENOM" id="CLU_000604_92_2_0"/>
<dbReference type="GO" id="GO:0016887">
    <property type="term" value="F:ATP hydrolysis activity"/>
    <property type="evidence" value="ECO:0007669"/>
    <property type="project" value="InterPro"/>
</dbReference>
<sequence length="504" mass="55017">MAESPTSPLLEMEGIYKRFGGVQALKGVNFDLRQGEVHALVGENGAGKSTLIKILSGAYQPDAGTVRLEGRTVAIADPRLARALGIATIYQETSLYPDLSVLENLFIGHQPRRGWGRLDWAAMQRRAREVFVQLGVELPLTARLGDLGKAYAQLVEIAKALVQKARILVMDEATAALTADDVERLFGIIRGLREQGVAIIYISHRLEEVFRVADRVTVLRDGERVGSEPVAAVDQDWLIRRMVGRELHTLYPRNYRSPGKVLLEVRGLSRAGAFAGIDLEVHEGEIVGLAGLVGSGRSEVVRAIFGIDPYDAGTVRLLGESLPQRPWAAVRKGLALLPEDRSRQGVILAMTVRANMTLAVLRDLQRGGFLDEAKELSITERFIQALQLRPPHPDLPVASLSGGNQQKVVLGKWLATEPRVLILDEPTQGVDVGAKAEIHQLMDRLVGQGMGILMISSDLPEVLGMADRLLVMHRGKIVARLPRGSAPDVVMRAATGLLEEAHVR</sequence>
<dbReference type="STRING" id="526227.Mesil_2851"/>
<evidence type="ECO:0000259" key="10">
    <source>
        <dbReference type="PROSITE" id="PS50893"/>
    </source>
</evidence>
<accession>D7BCW0</accession>
<comment type="subcellular location">
    <subcellularLocation>
        <location evidence="1">Cell membrane</location>
        <topology evidence="1">Peripheral membrane protein</topology>
    </subcellularLocation>
</comment>
<dbReference type="CDD" id="cd03215">
    <property type="entry name" value="ABC_Carb_Monos_II"/>
    <property type="match status" value="1"/>
</dbReference>
<evidence type="ECO:0000256" key="3">
    <source>
        <dbReference type="ARBA" id="ARBA00022475"/>
    </source>
</evidence>
<evidence type="ECO:0000256" key="7">
    <source>
        <dbReference type="ARBA" id="ARBA00022840"/>
    </source>
</evidence>
<gene>
    <name evidence="11" type="ordered locus">Mesil_2851</name>
</gene>
<reference evidence="11 12" key="1">
    <citation type="journal article" date="2010" name="Stand. Genomic Sci.">
        <title>Complete genome sequence of Meiothermus silvanus type strain (VI-R2).</title>
        <authorList>
            <person name="Sikorski J."/>
            <person name="Tindall B.J."/>
            <person name="Lowry S."/>
            <person name="Lucas S."/>
            <person name="Nolan M."/>
            <person name="Copeland A."/>
            <person name="Glavina Del Rio T."/>
            <person name="Tice H."/>
            <person name="Cheng J.F."/>
            <person name="Han C."/>
            <person name="Pitluck S."/>
            <person name="Liolios K."/>
            <person name="Ivanova N."/>
            <person name="Mavromatis K."/>
            <person name="Mikhailova N."/>
            <person name="Pati A."/>
            <person name="Goodwin L."/>
            <person name="Chen A."/>
            <person name="Palaniappan K."/>
            <person name="Land M."/>
            <person name="Hauser L."/>
            <person name="Chang Y.J."/>
            <person name="Jeffries C.D."/>
            <person name="Rohde M."/>
            <person name="Goker M."/>
            <person name="Woyke T."/>
            <person name="Bristow J."/>
            <person name="Eisen J.A."/>
            <person name="Markowitz V."/>
            <person name="Hugenholtz P."/>
            <person name="Kyrpides N.C."/>
            <person name="Klenk H.P."/>
            <person name="Lapidus A."/>
        </authorList>
    </citation>
    <scope>NUCLEOTIDE SEQUENCE [LARGE SCALE GENOMIC DNA]</scope>
    <source>
        <strain evidence="12">ATCC 700542 / DSM 9946 / VI-R2</strain>
    </source>
</reference>
<keyword evidence="3" id="KW-1003">Cell membrane</keyword>
<dbReference type="Pfam" id="PF00005">
    <property type="entry name" value="ABC_tran"/>
    <property type="match status" value="2"/>
</dbReference>
<dbReference type="GO" id="GO:0005524">
    <property type="term" value="F:ATP binding"/>
    <property type="evidence" value="ECO:0007669"/>
    <property type="project" value="UniProtKB-KW"/>
</dbReference>
<evidence type="ECO:0000256" key="1">
    <source>
        <dbReference type="ARBA" id="ARBA00004202"/>
    </source>
</evidence>
<evidence type="ECO:0000256" key="2">
    <source>
        <dbReference type="ARBA" id="ARBA00022448"/>
    </source>
</evidence>
<dbReference type="Proteomes" id="UP000001916">
    <property type="component" value="Chromosome"/>
</dbReference>
<dbReference type="PANTHER" id="PTHR43790:SF3">
    <property type="entry name" value="D-ALLOSE IMPORT ATP-BINDING PROTEIN ALSA-RELATED"/>
    <property type="match status" value="1"/>
</dbReference>
<organism evidence="11 12">
    <name type="scientific">Allomeiothermus silvanus (strain ATCC 700542 / DSM 9946 / NBRC 106475 / NCIMB 13440 / VI-R2)</name>
    <name type="common">Thermus silvanus</name>
    <dbReference type="NCBI Taxonomy" id="526227"/>
    <lineage>
        <taxon>Bacteria</taxon>
        <taxon>Thermotogati</taxon>
        <taxon>Deinococcota</taxon>
        <taxon>Deinococci</taxon>
        <taxon>Thermales</taxon>
        <taxon>Thermaceae</taxon>
        <taxon>Allomeiothermus</taxon>
    </lineage>
</organism>
<protein>
    <submittedName>
        <fullName evidence="11">ABC transporter related protein</fullName>
    </submittedName>
</protein>
<keyword evidence="6" id="KW-0547">Nucleotide-binding</keyword>
<evidence type="ECO:0000256" key="9">
    <source>
        <dbReference type="ARBA" id="ARBA00023136"/>
    </source>
</evidence>
<dbReference type="EMBL" id="CP002042">
    <property type="protein sequence ID" value="ADH64693.1"/>
    <property type="molecule type" value="Genomic_DNA"/>
</dbReference>
<dbReference type="InterPro" id="IPR003439">
    <property type="entry name" value="ABC_transporter-like_ATP-bd"/>
</dbReference>
<evidence type="ECO:0000313" key="11">
    <source>
        <dbReference type="EMBL" id="ADH64693.1"/>
    </source>
</evidence>
<keyword evidence="12" id="KW-1185">Reference proteome</keyword>
<dbReference type="InterPro" id="IPR017871">
    <property type="entry name" value="ABC_transporter-like_CS"/>
</dbReference>
<proteinExistence type="predicted"/>
<keyword evidence="9" id="KW-0472">Membrane</keyword>
<dbReference type="InterPro" id="IPR050107">
    <property type="entry name" value="ABC_carbohydrate_import_ATPase"/>
</dbReference>
<dbReference type="PROSITE" id="PS00211">
    <property type="entry name" value="ABC_TRANSPORTER_1"/>
    <property type="match status" value="1"/>
</dbReference>
<keyword evidence="7" id="KW-0067">ATP-binding</keyword>
<dbReference type="PANTHER" id="PTHR43790">
    <property type="entry name" value="CARBOHYDRATE TRANSPORT ATP-BINDING PROTEIN MG119-RELATED"/>
    <property type="match status" value="1"/>
</dbReference>